<dbReference type="PANTHER" id="PTHR43873">
    <property type="entry name" value="COBYRINATE A,C-DIAMIDE SYNTHASE"/>
    <property type="match status" value="1"/>
</dbReference>
<sequence>MEIPRIIIGGTRSKVGKTMISVGLMRALVNRGYAVQPYKVGPDFIDPGFHHLATGRYSRNLDSFMLDKHAILEVFVKNFKGADIAIIEGKTGLYDSADAISEKGSVAEISKILKSPVALIANVERLNRTAAAIITGYKVFDPDVDLRGVILNRAGNPRHANRVTLAVKKLAKIEVYGVIPRVNIKMPYRHLGLIPAYEREDVIRLFDELADLIERYVNVDKIIDVAFSAPPINFYEREDENEREKTIK</sequence>
<dbReference type="NCBIfam" id="TIGR00379">
    <property type="entry name" value="cobB"/>
    <property type="match status" value="1"/>
</dbReference>
<dbReference type="SUPFAM" id="SSF52540">
    <property type="entry name" value="P-loop containing nucleoside triphosphate hydrolases"/>
    <property type="match status" value="1"/>
</dbReference>
<evidence type="ECO:0000313" key="2">
    <source>
        <dbReference type="EMBL" id="RLE45500.1"/>
    </source>
</evidence>
<dbReference type="Proteomes" id="UP000278475">
    <property type="component" value="Unassembled WGS sequence"/>
</dbReference>
<dbReference type="NCBIfam" id="NF002204">
    <property type="entry name" value="PRK01077.1"/>
    <property type="match status" value="1"/>
</dbReference>
<feature type="domain" description="CobQ/CobB/MinD/ParA nucleotide binding" evidence="1">
    <location>
        <begin position="6"/>
        <end position="183"/>
    </location>
</feature>
<dbReference type="InterPro" id="IPR004484">
    <property type="entry name" value="CbiA/CobB_synth"/>
</dbReference>
<dbReference type="Pfam" id="PF01656">
    <property type="entry name" value="CbiA"/>
    <property type="match status" value="1"/>
</dbReference>
<name>A0A497EJ23_9CREN</name>
<comment type="caution">
    <text evidence="2">The sequence shown here is derived from an EMBL/GenBank/DDBJ whole genome shotgun (WGS) entry which is preliminary data.</text>
</comment>
<proteinExistence type="predicted"/>
<reference evidence="2 3" key="1">
    <citation type="submission" date="2018-06" db="EMBL/GenBank/DDBJ databases">
        <title>Extensive metabolic versatility and redundancy in microbially diverse, dynamic hydrothermal sediments.</title>
        <authorList>
            <person name="Dombrowski N."/>
            <person name="Teske A."/>
            <person name="Baker B.J."/>
        </authorList>
    </citation>
    <scope>NUCLEOTIDE SEQUENCE [LARGE SCALE GENOMIC DNA]</scope>
    <source>
        <strain evidence="2">B66_G16</strain>
    </source>
</reference>
<evidence type="ECO:0000313" key="3">
    <source>
        <dbReference type="Proteomes" id="UP000278475"/>
    </source>
</evidence>
<feature type="non-terminal residue" evidence="2">
    <location>
        <position position="248"/>
    </location>
</feature>
<protein>
    <submittedName>
        <fullName evidence="2">Cobyrinic acid a,c-diamide synthase</fullName>
    </submittedName>
</protein>
<dbReference type="Gene3D" id="3.40.50.300">
    <property type="entry name" value="P-loop containing nucleotide triphosphate hydrolases"/>
    <property type="match status" value="2"/>
</dbReference>
<evidence type="ECO:0000259" key="1">
    <source>
        <dbReference type="Pfam" id="PF01656"/>
    </source>
</evidence>
<dbReference type="AlphaFoldDB" id="A0A497EJ23"/>
<dbReference type="InterPro" id="IPR002586">
    <property type="entry name" value="CobQ/CobB/MinD/ParA_Nub-bd_dom"/>
</dbReference>
<dbReference type="PANTHER" id="PTHR43873:SF1">
    <property type="entry name" value="COBYRINATE A,C-DIAMIDE SYNTHASE"/>
    <property type="match status" value="1"/>
</dbReference>
<dbReference type="GO" id="GO:0042242">
    <property type="term" value="F:cobyrinic acid a,c-diamide synthase activity"/>
    <property type="evidence" value="ECO:0007669"/>
    <property type="project" value="InterPro"/>
</dbReference>
<organism evidence="2 3">
    <name type="scientific">Thermoproteota archaeon</name>
    <dbReference type="NCBI Taxonomy" id="2056631"/>
    <lineage>
        <taxon>Archaea</taxon>
        <taxon>Thermoproteota</taxon>
    </lineage>
</organism>
<dbReference type="CDD" id="cd05388">
    <property type="entry name" value="CobB_N"/>
    <property type="match status" value="1"/>
</dbReference>
<dbReference type="InterPro" id="IPR027417">
    <property type="entry name" value="P-loop_NTPase"/>
</dbReference>
<accession>A0A497EJ23</accession>
<gene>
    <name evidence="2" type="ORF">DRJ31_11195</name>
</gene>
<dbReference type="EMBL" id="QMQV01000252">
    <property type="protein sequence ID" value="RLE45500.1"/>
    <property type="molecule type" value="Genomic_DNA"/>
</dbReference>